<dbReference type="PROSITE" id="PS51257">
    <property type="entry name" value="PROKAR_LIPOPROTEIN"/>
    <property type="match status" value="1"/>
</dbReference>
<evidence type="ECO:0000256" key="6">
    <source>
        <dbReference type="ARBA" id="ARBA00023139"/>
    </source>
</evidence>
<name>A0A926EWG8_9FIRM</name>
<dbReference type="RefSeq" id="WP_249323036.1">
    <property type="nucleotide sequence ID" value="NZ_JACRTK010000001.1"/>
</dbReference>
<dbReference type="EMBL" id="JACRTK010000001">
    <property type="protein sequence ID" value="MBC8590216.1"/>
    <property type="molecule type" value="Genomic_DNA"/>
</dbReference>
<comment type="similarity">
    <text evidence="2">Belongs to the GerABKC lipoprotein family.</text>
</comment>
<comment type="subcellular location">
    <subcellularLocation>
        <location evidence="1">Membrane</location>
        <topology evidence="1">Lipid-anchor</topology>
    </subcellularLocation>
</comment>
<keyword evidence="6" id="KW-0564">Palmitate</keyword>
<dbReference type="InterPro" id="IPR038501">
    <property type="entry name" value="Spore_GerAC_C_sf"/>
</dbReference>
<evidence type="ECO:0000313" key="11">
    <source>
        <dbReference type="Proteomes" id="UP000601522"/>
    </source>
</evidence>
<organism evidence="10 11">
    <name type="scientific">Wansuia hejianensis</name>
    <dbReference type="NCBI Taxonomy" id="2763667"/>
    <lineage>
        <taxon>Bacteria</taxon>
        <taxon>Bacillati</taxon>
        <taxon>Bacillota</taxon>
        <taxon>Clostridia</taxon>
        <taxon>Lachnospirales</taxon>
        <taxon>Lachnospiraceae</taxon>
        <taxon>Wansuia</taxon>
    </lineage>
</organism>
<evidence type="ECO:0000313" key="10">
    <source>
        <dbReference type="EMBL" id="MBC8590216.1"/>
    </source>
</evidence>
<dbReference type="GO" id="GO:0009847">
    <property type="term" value="P:spore germination"/>
    <property type="evidence" value="ECO:0007669"/>
    <property type="project" value="InterPro"/>
</dbReference>
<evidence type="ECO:0000259" key="8">
    <source>
        <dbReference type="Pfam" id="PF05504"/>
    </source>
</evidence>
<comment type="caution">
    <text evidence="10">The sequence shown here is derived from an EMBL/GenBank/DDBJ whole genome shotgun (WGS) entry which is preliminary data.</text>
</comment>
<dbReference type="Gene3D" id="3.30.300.210">
    <property type="entry name" value="Nutrient germinant receptor protein C, domain 3"/>
    <property type="match status" value="1"/>
</dbReference>
<keyword evidence="4" id="KW-0732">Signal</keyword>
<sequence>MKKIIVLLLILSLTLTTGCWDMIEIENRIFPYTVTFELNHGEDSEENKYKISFTYPNITALGKNPTQEETVYIISTTANNLFEAVHNLSTNIHSPIYLKQLRVVILEDEIARDEKLIREIFDSLNRGFLINKMVNIVVAEEEVNNILNVKLNSKKQETVEGLIYSLLRNRQNSTRFTTKTLKGFIEDMDMKSGSIVPLIKTEGDEIALSGGVVFKDYRLIGYINEEENKDIVTLKGKVKEDSLNVDYNGIELSVSITKNKCKKKLIKDQDNLKVLLNIDLEGELEEYIILQEDGKITEDVLKAMEKDIEEKTQKQLNTTIQKIQKQLGADILGINEYLYKYQPKVWENVKENWEDVFFNMDIDLKVNMDIRTRGLTK</sequence>
<keyword evidence="3" id="KW-0309">Germination</keyword>
<dbReference type="PANTHER" id="PTHR35789">
    <property type="entry name" value="SPORE GERMINATION PROTEIN B3"/>
    <property type="match status" value="1"/>
</dbReference>
<evidence type="ECO:0000256" key="7">
    <source>
        <dbReference type="ARBA" id="ARBA00023288"/>
    </source>
</evidence>
<dbReference type="NCBIfam" id="TIGR02887">
    <property type="entry name" value="spore_ger_x_C"/>
    <property type="match status" value="1"/>
</dbReference>
<feature type="domain" description="Spore germination GerAC-like C-terminal" evidence="8">
    <location>
        <begin position="209"/>
        <end position="374"/>
    </location>
</feature>
<dbReference type="InterPro" id="IPR008844">
    <property type="entry name" value="Spore_GerAC-like"/>
</dbReference>
<evidence type="ECO:0000256" key="5">
    <source>
        <dbReference type="ARBA" id="ARBA00023136"/>
    </source>
</evidence>
<dbReference type="InterPro" id="IPR046953">
    <property type="entry name" value="Spore_GerAC-like_C"/>
</dbReference>
<dbReference type="Pfam" id="PF05504">
    <property type="entry name" value="Spore_GerAC"/>
    <property type="match status" value="1"/>
</dbReference>
<evidence type="ECO:0000256" key="2">
    <source>
        <dbReference type="ARBA" id="ARBA00007886"/>
    </source>
</evidence>
<dbReference type="InterPro" id="IPR057336">
    <property type="entry name" value="GerAC_N"/>
</dbReference>
<evidence type="ECO:0000259" key="9">
    <source>
        <dbReference type="Pfam" id="PF25198"/>
    </source>
</evidence>
<accession>A0A926EWG8</accession>
<keyword evidence="11" id="KW-1185">Reference proteome</keyword>
<feature type="domain" description="Spore germination protein N-terminal" evidence="9">
    <location>
        <begin position="21"/>
        <end position="200"/>
    </location>
</feature>
<dbReference type="GO" id="GO:0016020">
    <property type="term" value="C:membrane"/>
    <property type="evidence" value="ECO:0007669"/>
    <property type="project" value="UniProtKB-SubCell"/>
</dbReference>
<evidence type="ECO:0000256" key="4">
    <source>
        <dbReference type="ARBA" id="ARBA00022729"/>
    </source>
</evidence>
<reference evidence="10 11" key="1">
    <citation type="submission" date="2020-08" db="EMBL/GenBank/DDBJ databases">
        <title>Genome public.</title>
        <authorList>
            <person name="Liu C."/>
            <person name="Sun Q."/>
        </authorList>
    </citation>
    <scope>NUCLEOTIDE SEQUENCE [LARGE SCALE GENOMIC DNA]</scope>
    <source>
        <strain evidence="10 11">NSJ-26</strain>
    </source>
</reference>
<evidence type="ECO:0000256" key="3">
    <source>
        <dbReference type="ARBA" id="ARBA00022544"/>
    </source>
</evidence>
<evidence type="ECO:0000256" key="1">
    <source>
        <dbReference type="ARBA" id="ARBA00004635"/>
    </source>
</evidence>
<gene>
    <name evidence="10" type="ORF">H8689_03550</name>
</gene>
<dbReference type="Pfam" id="PF25198">
    <property type="entry name" value="Spore_GerAC_N"/>
    <property type="match status" value="1"/>
</dbReference>
<keyword evidence="5" id="KW-0472">Membrane</keyword>
<dbReference type="PANTHER" id="PTHR35789:SF1">
    <property type="entry name" value="SPORE GERMINATION PROTEIN B3"/>
    <property type="match status" value="1"/>
</dbReference>
<keyword evidence="7" id="KW-0449">Lipoprotein</keyword>
<proteinExistence type="inferred from homology"/>
<dbReference type="AlphaFoldDB" id="A0A926EWG8"/>
<dbReference type="Proteomes" id="UP000601522">
    <property type="component" value="Unassembled WGS sequence"/>
</dbReference>
<protein>
    <submittedName>
        <fullName evidence="10">Ger(X)C family spore germination protein</fullName>
    </submittedName>
</protein>